<organism evidence="8 9">
    <name type="scientific">Tetracentron sinense</name>
    <name type="common">Spur-leaf</name>
    <dbReference type="NCBI Taxonomy" id="13715"/>
    <lineage>
        <taxon>Eukaryota</taxon>
        <taxon>Viridiplantae</taxon>
        <taxon>Streptophyta</taxon>
        <taxon>Embryophyta</taxon>
        <taxon>Tracheophyta</taxon>
        <taxon>Spermatophyta</taxon>
        <taxon>Magnoliopsida</taxon>
        <taxon>Trochodendrales</taxon>
        <taxon>Trochodendraceae</taxon>
        <taxon>Tetracentron</taxon>
    </lineage>
</organism>
<dbReference type="InterPro" id="IPR036427">
    <property type="entry name" value="Bromodomain-like_sf"/>
</dbReference>
<feature type="domain" description="Bromo" evidence="6">
    <location>
        <begin position="241"/>
        <end position="313"/>
    </location>
</feature>
<keyword evidence="9" id="KW-1185">Reference proteome</keyword>
<feature type="compositionally biased region" description="Polar residues" evidence="5">
    <location>
        <begin position="127"/>
        <end position="137"/>
    </location>
</feature>
<evidence type="ECO:0000256" key="2">
    <source>
        <dbReference type="ARBA" id="ARBA00023117"/>
    </source>
</evidence>
<dbReference type="Pfam" id="PF17035">
    <property type="entry name" value="BET"/>
    <property type="match status" value="1"/>
</dbReference>
<dbReference type="AlphaFoldDB" id="A0A834ZF30"/>
<evidence type="ECO:0000256" key="1">
    <source>
        <dbReference type="ARBA" id="ARBA00023015"/>
    </source>
</evidence>
<evidence type="ECO:0000259" key="7">
    <source>
        <dbReference type="PROSITE" id="PS51525"/>
    </source>
</evidence>
<feature type="compositionally biased region" description="Basic and acidic residues" evidence="5">
    <location>
        <begin position="502"/>
        <end position="512"/>
    </location>
</feature>
<proteinExistence type="predicted"/>
<comment type="caution">
    <text evidence="8">The sequence shown here is derived from an EMBL/GenBank/DDBJ whole genome shotgun (WGS) entry which is preliminary data.</text>
</comment>
<evidence type="ECO:0000256" key="5">
    <source>
        <dbReference type="SAM" id="MobiDB-lite"/>
    </source>
</evidence>
<keyword evidence="1" id="KW-0805">Transcription regulation</keyword>
<dbReference type="Gene3D" id="1.20.1270.220">
    <property type="match status" value="1"/>
</dbReference>
<name>A0A834ZF30_TETSI</name>
<dbReference type="Pfam" id="PF00439">
    <property type="entry name" value="Bromodomain"/>
    <property type="match status" value="1"/>
</dbReference>
<feature type="compositionally biased region" description="Low complexity" evidence="5">
    <location>
        <begin position="541"/>
        <end position="559"/>
    </location>
</feature>
<dbReference type="PROSITE" id="PS50014">
    <property type="entry name" value="BROMODOMAIN_2"/>
    <property type="match status" value="1"/>
</dbReference>
<evidence type="ECO:0000256" key="4">
    <source>
        <dbReference type="PROSITE-ProRule" id="PRU00035"/>
    </source>
</evidence>
<dbReference type="EMBL" id="JABCRI010000005">
    <property type="protein sequence ID" value="KAF8406139.1"/>
    <property type="molecule type" value="Genomic_DNA"/>
</dbReference>
<dbReference type="SMART" id="SM00297">
    <property type="entry name" value="BROMO"/>
    <property type="match status" value="1"/>
</dbReference>
<feature type="compositionally biased region" description="Polar residues" evidence="5">
    <location>
        <begin position="478"/>
        <end position="488"/>
    </location>
</feature>
<dbReference type="PROSITE" id="PS51525">
    <property type="entry name" value="NET"/>
    <property type="match status" value="1"/>
</dbReference>
<evidence type="ECO:0000259" key="6">
    <source>
        <dbReference type="PROSITE" id="PS50014"/>
    </source>
</evidence>
<accession>A0A834ZF30</accession>
<sequence length="592" mass="65728">MASALLASRNEPCWEERKVYMRKNPNSKPKVRPNPNKIHHPSSQINGRHTAEPAAAAPAVSDFSSSLDHKLVGVKNPKDSFLGGCVTFNISDYSRRELKELKKRLISELEQVRNLSDRIDLREIQSRSGCSASQFSGSHGGREVTSSTRRPPPLHLDSPGADGLKEKRTPKANQYYRPSEFVMGKDKMPPPDNKKVSGSKRPLPFVPGRDPKRMASEPQPATGKLQSSAMKRCRQILTKVMKHKHGWIFNVPVDVVDMGLHDYNQIIKHPMDLGTVKLKLDKNLYRSLDDFASDVRLTFNNALIYNPKGHDVYVMAEQLLARFEEMFEPVSSEGTRRSSWIQIPTPENAKRPDPVPISKKPDSIPVRAPPAPMPLPAVKQLATAKLATGKQPKPKAKDPEKREMSFHEKQKLGMNLQSLPQEKMELVLEIVRKRNGNLSQDGDEIELDIEAVDTETLWELDRFVNNCKKLMSKIKRQPLTSNPTSSVEGNKKKQYLVSETPEAAKKNRKGETGEEDVDIGDEIPMNNFPPVEIEKDAGYASSGSSSSSSSSSDSSSSSGKLIWGLLGVAGSDSGSSSRSDSEGHSPKDSRRT</sequence>
<protein>
    <submittedName>
        <fullName evidence="8">Uncharacterized protein</fullName>
    </submittedName>
</protein>
<dbReference type="OrthoDB" id="21449at2759"/>
<evidence type="ECO:0000256" key="3">
    <source>
        <dbReference type="ARBA" id="ARBA00023163"/>
    </source>
</evidence>
<feature type="compositionally biased region" description="Basic and acidic residues" evidence="5">
    <location>
        <begin position="579"/>
        <end position="592"/>
    </location>
</feature>
<feature type="region of interest" description="Disordered" evidence="5">
    <location>
        <begin position="127"/>
        <end position="228"/>
    </location>
</feature>
<gene>
    <name evidence="8" type="ORF">HHK36_008219</name>
</gene>
<evidence type="ECO:0000313" key="8">
    <source>
        <dbReference type="EMBL" id="KAF8406139.1"/>
    </source>
</evidence>
<feature type="domain" description="NET" evidence="7">
    <location>
        <begin position="394"/>
        <end position="475"/>
    </location>
</feature>
<dbReference type="PANTHER" id="PTHR45926">
    <property type="entry name" value="OSJNBA0053K19.4 PROTEIN"/>
    <property type="match status" value="1"/>
</dbReference>
<feature type="compositionally biased region" description="Basic and acidic residues" evidence="5">
    <location>
        <begin position="183"/>
        <end position="195"/>
    </location>
</feature>
<dbReference type="PRINTS" id="PR00503">
    <property type="entry name" value="BROMODOMAIN"/>
</dbReference>
<feature type="region of interest" description="Disordered" evidence="5">
    <location>
        <begin position="19"/>
        <end position="55"/>
    </location>
</feature>
<reference evidence="8 9" key="1">
    <citation type="submission" date="2020-04" db="EMBL/GenBank/DDBJ databases">
        <title>Plant Genome Project.</title>
        <authorList>
            <person name="Zhang R.-G."/>
        </authorList>
    </citation>
    <scope>NUCLEOTIDE SEQUENCE [LARGE SCALE GENOMIC DNA]</scope>
    <source>
        <strain evidence="8">YNK0</strain>
        <tissue evidence="8">Leaf</tissue>
    </source>
</reference>
<dbReference type="Gene3D" id="1.20.920.10">
    <property type="entry name" value="Bromodomain-like"/>
    <property type="match status" value="1"/>
</dbReference>
<dbReference type="InterPro" id="IPR038336">
    <property type="entry name" value="NET_sf"/>
</dbReference>
<evidence type="ECO:0000313" key="9">
    <source>
        <dbReference type="Proteomes" id="UP000655225"/>
    </source>
</evidence>
<keyword evidence="3" id="KW-0804">Transcription</keyword>
<dbReference type="InterPro" id="IPR001487">
    <property type="entry name" value="Bromodomain"/>
</dbReference>
<feature type="region of interest" description="Disordered" evidence="5">
    <location>
        <begin position="478"/>
        <end position="592"/>
    </location>
</feature>
<keyword evidence="2 4" id="KW-0103">Bromodomain</keyword>
<dbReference type="SUPFAM" id="SSF47370">
    <property type="entry name" value="Bromodomain"/>
    <property type="match status" value="1"/>
</dbReference>
<dbReference type="OMA" id="LNTCGQM"/>
<dbReference type="Proteomes" id="UP000655225">
    <property type="component" value="Unassembled WGS sequence"/>
</dbReference>
<dbReference type="InterPro" id="IPR027353">
    <property type="entry name" value="NET_dom"/>
</dbReference>